<reference evidence="1 2" key="1">
    <citation type="submission" date="2018-09" db="EMBL/GenBank/DDBJ databases">
        <title>Genomic Encyclopedia of Archaeal and Bacterial Type Strains, Phase II (KMG-II): from individual species to whole genera.</title>
        <authorList>
            <person name="Goeker M."/>
        </authorList>
    </citation>
    <scope>NUCLEOTIDE SEQUENCE [LARGE SCALE GENOMIC DNA]</scope>
    <source>
        <strain evidence="1 2">DSM 27148</strain>
    </source>
</reference>
<keyword evidence="2" id="KW-1185">Reference proteome</keyword>
<evidence type="ECO:0000313" key="2">
    <source>
        <dbReference type="Proteomes" id="UP000283387"/>
    </source>
</evidence>
<dbReference type="OrthoDB" id="1448523at2"/>
<proteinExistence type="predicted"/>
<accession>A0A419VU39</accession>
<sequence>MCKHCFDNEFPSFPSEDDWLKFDLELTKKLGSDKMKQIEFRPDGIRDKDDGEYIYQCNFCHEKWKLKDPDYSFRGYFMKTK</sequence>
<dbReference type="RefSeq" id="WP_120275668.1">
    <property type="nucleotide sequence ID" value="NZ_RAPN01000006.1"/>
</dbReference>
<protein>
    <submittedName>
        <fullName evidence="1">Uncharacterized protein</fullName>
    </submittedName>
</protein>
<dbReference type="AlphaFoldDB" id="A0A419VU39"/>
<evidence type="ECO:0000313" key="1">
    <source>
        <dbReference type="EMBL" id="RKD85040.1"/>
    </source>
</evidence>
<dbReference type="EMBL" id="RAPN01000006">
    <property type="protein sequence ID" value="RKD85040.1"/>
    <property type="molecule type" value="Genomic_DNA"/>
</dbReference>
<name>A0A419VU39_9BACT</name>
<comment type="caution">
    <text evidence="1">The sequence shown here is derived from an EMBL/GenBank/DDBJ whole genome shotgun (WGS) entry which is preliminary data.</text>
</comment>
<gene>
    <name evidence="1" type="ORF">BC643_4559</name>
</gene>
<organism evidence="1 2">
    <name type="scientific">Mangrovibacterium diazotrophicum</name>
    <dbReference type="NCBI Taxonomy" id="1261403"/>
    <lineage>
        <taxon>Bacteria</taxon>
        <taxon>Pseudomonadati</taxon>
        <taxon>Bacteroidota</taxon>
        <taxon>Bacteroidia</taxon>
        <taxon>Marinilabiliales</taxon>
        <taxon>Prolixibacteraceae</taxon>
        <taxon>Mangrovibacterium</taxon>
    </lineage>
</organism>
<dbReference type="Proteomes" id="UP000283387">
    <property type="component" value="Unassembled WGS sequence"/>
</dbReference>